<feature type="domain" description="LITAF" evidence="9">
    <location>
        <begin position="183"/>
        <end position="267"/>
    </location>
</feature>
<sequence>MENAEPNAAVPLSIRTLASTVNVEEQAQNQSNLNSVVQTSDLTQIEFRIQQLQGRHLLLQKTLSCTKKEEEKRGASGAELTSEDGDQMCELETIQKELQELEALKENMVGNGVRFIATGRRGALFLTFSFVCFFLKPKSSIQTVLCLSPGPQVSNHVYRESPRGGIYTLPPPELQLEDTATQTREHQILPVESLGHKPATTKCPSCQAVIVTQTRFKVGLSSCLVCFLCSTLGCVAGCCLIPFFTNRFKNVLHSCPRCQTHIRTFTPV</sequence>
<keyword evidence="7 8" id="KW-0472">Membrane</keyword>
<reference evidence="10 11" key="2">
    <citation type="submission" date="2017-04" db="EMBL/GenBank/DDBJ databases">
        <title>CpG methylation of centromeres and impact of large insertions on vertebrate speciation.</title>
        <authorList>
            <person name="Ichikawa K."/>
            <person name="Yoshimura J."/>
            <person name="Morishita S."/>
        </authorList>
    </citation>
    <scope>NUCLEOTIDE SEQUENCE</scope>
    <source>
        <strain evidence="10 11">HSOK</strain>
    </source>
</reference>
<dbReference type="PROSITE" id="PS51837">
    <property type="entry name" value="LITAF"/>
    <property type="match status" value="1"/>
</dbReference>
<organism evidence="10 11">
    <name type="scientific">Oryzias latipes</name>
    <name type="common">Japanese rice fish</name>
    <name type="synonym">Japanese killifish</name>
    <dbReference type="NCBI Taxonomy" id="8090"/>
    <lineage>
        <taxon>Eukaryota</taxon>
        <taxon>Metazoa</taxon>
        <taxon>Chordata</taxon>
        <taxon>Craniata</taxon>
        <taxon>Vertebrata</taxon>
        <taxon>Euteleostomi</taxon>
        <taxon>Actinopterygii</taxon>
        <taxon>Neopterygii</taxon>
        <taxon>Teleostei</taxon>
        <taxon>Neoteleostei</taxon>
        <taxon>Acanthomorphata</taxon>
        <taxon>Ovalentaria</taxon>
        <taxon>Atherinomorphae</taxon>
        <taxon>Beloniformes</taxon>
        <taxon>Adrianichthyidae</taxon>
        <taxon>Oryziinae</taxon>
        <taxon>Oryzias</taxon>
    </lineage>
</organism>
<evidence type="ECO:0000313" key="11">
    <source>
        <dbReference type="Proteomes" id="UP000265200"/>
    </source>
</evidence>
<dbReference type="Ensembl" id="ENSORLT00015007591.1">
    <property type="protein sequence ID" value="ENSORLP00015004440.1"/>
    <property type="gene ID" value="ENSORLG00015005201.1"/>
</dbReference>
<evidence type="ECO:0000256" key="6">
    <source>
        <dbReference type="ARBA" id="ARBA00022833"/>
    </source>
</evidence>
<comment type="similarity">
    <text evidence="4">Belongs to the CDIP1/LITAF family.</text>
</comment>
<evidence type="ECO:0000256" key="5">
    <source>
        <dbReference type="ARBA" id="ARBA00022723"/>
    </source>
</evidence>
<dbReference type="PANTHER" id="PTHR23292">
    <property type="entry name" value="LIPOPOLYSACCHARIDE-INDUCED TUMOR NECROSIS FACTOR-ALPHA FACTOR"/>
    <property type="match status" value="1"/>
</dbReference>
<evidence type="ECO:0000256" key="7">
    <source>
        <dbReference type="ARBA" id="ARBA00023136"/>
    </source>
</evidence>
<keyword evidence="8" id="KW-1133">Transmembrane helix</keyword>
<reference key="1">
    <citation type="journal article" date="2007" name="Nature">
        <title>The medaka draft genome and insights into vertebrate genome evolution.</title>
        <authorList>
            <person name="Kasahara M."/>
            <person name="Naruse K."/>
            <person name="Sasaki S."/>
            <person name="Nakatani Y."/>
            <person name="Qu W."/>
            <person name="Ahsan B."/>
            <person name="Yamada T."/>
            <person name="Nagayasu Y."/>
            <person name="Doi K."/>
            <person name="Kasai Y."/>
            <person name="Jindo T."/>
            <person name="Kobayashi D."/>
            <person name="Shimada A."/>
            <person name="Toyoda A."/>
            <person name="Kuroki Y."/>
            <person name="Fujiyama A."/>
            <person name="Sasaki T."/>
            <person name="Shimizu A."/>
            <person name="Asakawa S."/>
            <person name="Shimizu N."/>
            <person name="Hashimoto S."/>
            <person name="Yang J."/>
            <person name="Lee Y."/>
            <person name="Matsushima K."/>
            <person name="Sugano S."/>
            <person name="Sakaizumi M."/>
            <person name="Narita T."/>
            <person name="Ohishi K."/>
            <person name="Haga S."/>
            <person name="Ohta F."/>
            <person name="Nomoto H."/>
            <person name="Nogata K."/>
            <person name="Morishita T."/>
            <person name="Endo T."/>
            <person name="Shin-I T."/>
            <person name="Takeda H."/>
            <person name="Morishita S."/>
            <person name="Kohara Y."/>
        </authorList>
    </citation>
    <scope>NUCLEOTIDE SEQUENCE [LARGE SCALE GENOMIC DNA]</scope>
    <source>
        <strain>Hd-rR</strain>
    </source>
</reference>
<reference evidence="10" key="3">
    <citation type="submission" date="2025-08" db="UniProtKB">
        <authorList>
            <consortium name="Ensembl"/>
        </authorList>
    </citation>
    <scope>IDENTIFICATION</scope>
    <source>
        <strain evidence="10">HSOK</strain>
    </source>
</reference>
<dbReference type="Proteomes" id="UP000265200">
    <property type="component" value="Chromosome 19"/>
</dbReference>
<dbReference type="GO" id="GO:0031902">
    <property type="term" value="C:late endosome membrane"/>
    <property type="evidence" value="ECO:0007669"/>
    <property type="project" value="UniProtKB-SubCell"/>
</dbReference>
<keyword evidence="5" id="KW-0479">Metal-binding</keyword>
<evidence type="ECO:0000256" key="8">
    <source>
        <dbReference type="SAM" id="Phobius"/>
    </source>
</evidence>
<dbReference type="SMART" id="SM00714">
    <property type="entry name" value="LITAF"/>
    <property type="match status" value="1"/>
</dbReference>
<evidence type="ECO:0000256" key="1">
    <source>
        <dbReference type="ARBA" id="ARBA00004125"/>
    </source>
</evidence>
<dbReference type="Pfam" id="PF10601">
    <property type="entry name" value="zf-LITAF-like"/>
    <property type="match status" value="1"/>
</dbReference>
<feature type="transmembrane region" description="Helical" evidence="8">
    <location>
        <begin position="218"/>
        <end position="244"/>
    </location>
</feature>
<accession>A0A3P9H9E4</accession>
<proteinExistence type="inferred from homology"/>
<dbReference type="AlphaFoldDB" id="A0A3P9H9E4"/>
<evidence type="ECO:0000256" key="4">
    <source>
        <dbReference type="ARBA" id="ARBA00005975"/>
    </source>
</evidence>
<dbReference type="GO" id="GO:0046872">
    <property type="term" value="F:metal ion binding"/>
    <property type="evidence" value="ECO:0007669"/>
    <property type="project" value="UniProtKB-KW"/>
</dbReference>
<evidence type="ECO:0000256" key="3">
    <source>
        <dbReference type="ARBA" id="ARBA00004630"/>
    </source>
</evidence>
<evidence type="ECO:0000313" key="10">
    <source>
        <dbReference type="Ensembl" id="ENSORLP00015004440.1"/>
    </source>
</evidence>
<name>A0A3P9H9E4_ORYLA</name>
<dbReference type="InterPro" id="IPR037519">
    <property type="entry name" value="LITAF_fam"/>
</dbReference>
<evidence type="ECO:0000256" key="2">
    <source>
        <dbReference type="ARBA" id="ARBA00004414"/>
    </source>
</evidence>
<keyword evidence="8" id="KW-0812">Transmembrane</keyword>
<protein>
    <recommendedName>
        <fullName evidence="9">LITAF domain-containing protein</fullName>
    </recommendedName>
</protein>
<dbReference type="PANTHER" id="PTHR23292:SF35">
    <property type="entry name" value="LITAF DOMAIN-CONTAINING PROTEIN"/>
    <property type="match status" value="1"/>
</dbReference>
<evidence type="ECO:0000259" key="9">
    <source>
        <dbReference type="PROSITE" id="PS51837"/>
    </source>
</evidence>
<dbReference type="InterPro" id="IPR006629">
    <property type="entry name" value="LITAF"/>
</dbReference>
<comment type="subcellular location">
    <subcellularLocation>
        <location evidence="1">Endosome membrane</location>
        <topology evidence="1">Peripheral membrane protein</topology>
        <orientation evidence="1">Cytoplasmic side</orientation>
    </subcellularLocation>
    <subcellularLocation>
        <location evidence="2">Late endosome membrane</location>
    </subcellularLocation>
    <subcellularLocation>
        <location evidence="3">Lysosome membrane</location>
        <topology evidence="3">Peripheral membrane protein</topology>
        <orientation evidence="3">Cytoplasmic side</orientation>
    </subcellularLocation>
</comment>
<reference evidence="10" key="4">
    <citation type="submission" date="2025-09" db="UniProtKB">
        <authorList>
            <consortium name="Ensembl"/>
        </authorList>
    </citation>
    <scope>IDENTIFICATION</scope>
    <source>
        <strain evidence="10">HSOK</strain>
    </source>
</reference>
<keyword evidence="6" id="KW-0862">Zinc</keyword>
<dbReference type="GO" id="GO:0005765">
    <property type="term" value="C:lysosomal membrane"/>
    <property type="evidence" value="ECO:0007669"/>
    <property type="project" value="UniProtKB-SubCell"/>
</dbReference>